<comment type="caution">
    <text evidence="4">The sequence shown here is derived from an EMBL/GenBank/DDBJ whole genome shotgun (WGS) entry which is preliminary data.</text>
</comment>
<evidence type="ECO:0000256" key="1">
    <source>
        <dbReference type="ARBA" id="ARBA00022630"/>
    </source>
</evidence>
<dbReference type="Gene3D" id="3.40.50.360">
    <property type="match status" value="1"/>
</dbReference>
<accession>A0A923SS11</accession>
<dbReference type="SUPFAM" id="SSF52218">
    <property type="entry name" value="Flavoproteins"/>
    <property type="match status" value="1"/>
</dbReference>
<dbReference type="InterPro" id="IPR029039">
    <property type="entry name" value="Flavoprotein-like_sf"/>
</dbReference>
<sequence>MKRQDQSKTNKKDVDLILIAPYCPEAGKTARLKAILQYSLEGYSWDEITTVSELEHADLKGKRILFAISLGKSGINLTWYTMMKYFRLHQSSLEDAVGGVILDGNCEFYTKSAGRSMVFTTNRAGCTFPGRPLVEGTRTLHNYDIQAKNLHMDNLQAYMEAGRQLVENVVQYRKPQCERPKLLVLHAGNRKISNSLQLWEMTEQHLQDFEIRRISLRNGFIRDCRGCAYDVCHHFGEEGSCFYGGPIAEEVYPAILDCDGLVMICPNYNDALSANLTAFINRMTALFTTHRFYDKALFGVIVSGYSGGDIVAEQLISGLNMNKTFALPGKFAILETANSPGEILQIPGIEEKAAAFADQIRNHLKGRESHD</sequence>
<dbReference type="PANTHER" id="PTHR43278:SF4">
    <property type="entry name" value="NAD(P)H-DEPENDENT FMN-CONTAINING OXIDOREDUCTASE YWQN-RELATED"/>
    <property type="match status" value="1"/>
</dbReference>
<evidence type="ECO:0000313" key="5">
    <source>
        <dbReference type="Proteomes" id="UP000644115"/>
    </source>
</evidence>
<dbReference type="Proteomes" id="UP000644115">
    <property type="component" value="Unassembled WGS sequence"/>
</dbReference>
<organism evidence="4 5">
    <name type="scientific">Lentihominibacter faecis</name>
    <dbReference type="NCBI Taxonomy" id="2764712"/>
    <lineage>
        <taxon>Bacteria</taxon>
        <taxon>Bacillati</taxon>
        <taxon>Bacillota</taxon>
        <taxon>Clostridia</taxon>
        <taxon>Peptostreptococcales</taxon>
        <taxon>Anaerovoracaceae</taxon>
        <taxon>Lentihominibacter</taxon>
    </lineage>
</organism>
<dbReference type="InterPro" id="IPR051796">
    <property type="entry name" value="ISF_SsuE-like"/>
</dbReference>
<keyword evidence="5" id="KW-1185">Reference proteome</keyword>
<protein>
    <submittedName>
        <fullName evidence="4">NAD(P)H-dependent oxidoreductase</fullName>
    </submittedName>
</protein>
<dbReference type="PANTHER" id="PTHR43278">
    <property type="entry name" value="NAD(P)H-DEPENDENT FMN-CONTAINING OXIDOREDUCTASE YWQN-RELATED"/>
    <property type="match status" value="1"/>
</dbReference>
<dbReference type="EMBL" id="JACRWC010000100">
    <property type="protein sequence ID" value="MBC5999905.1"/>
    <property type="molecule type" value="Genomic_DNA"/>
</dbReference>
<dbReference type="GO" id="GO:0016491">
    <property type="term" value="F:oxidoreductase activity"/>
    <property type="evidence" value="ECO:0007669"/>
    <property type="project" value="InterPro"/>
</dbReference>
<dbReference type="AlphaFoldDB" id="A0A923SS11"/>
<reference evidence="4" key="1">
    <citation type="submission" date="2020-08" db="EMBL/GenBank/DDBJ databases">
        <authorList>
            <person name="Liu C."/>
            <person name="Sun Q."/>
        </authorList>
    </citation>
    <scope>NUCLEOTIDE SEQUENCE</scope>
    <source>
        <strain evidence="4">BX16</strain>
    </source>
</reference>
<name>A0A923SS11_9FIRM</name>
<dbReference type="RefSeq" id="WP_249287274.1">
    <property type="nucleotide sequence ID" value="NZ_JACRWC010000100.1"/>
</dbReference>
<proteinExistence type="predicted"/>
<dbReference type="Pfam" id="PF03358">
    <property type="entry name" value="FMN_red"/>
    <property type="match status" value="1"/>
</dbReference>
<feature type="domain" description="NADPH-dependent FMN reductase-like" evidence="3">
    <location>
        <begin position="180"/>
        <end position="333"/>
    </location>
</feature>
<gene>
    <name evidence="4" type="ORF">H8876_07830</name>
</gene>
<evidence type="ECO:0000259" key="3">
    <source>
        <dbReference type="Pfam" id="PF03358"/>
    </source>
</evidence>
<dbReference type="InterPro" id="IPR005025">
    <property type="entry name" value="FMN_Rdtase-like_dom"/>
</dbReference>
<keyword evidence="2" id="KW-0288">FMN</keyword>
<evidence type="ECO:0000256" key="2">
    <source>
        <dbReference type="ARBA" id="ARBA00022643"/>
    </source>
</evidence>
<keyword evidence="1" id="KW-0285">Flavoprotein</keyword>
<evidence type="ECO:0000313" key="4">
    <source>
        <dbReference type="EMBL" id="MBC5999905.1"/>
    </source>
</evidence>